<evidence type="ECO:0000259" key="1">
    <source>
        <dbReference type="Pfam" id="PF05239"/>
    </source>
</evidence>
<comment type="caution">
    <text evidence="2">The sequence shown here is derived from an EMBL/GenBank/DDBJ whole genome shotgun (WGS) entry which is preliminary data.</text>
</comment>
<dbReference type="EMBL" id="BMSZ01000005">
    <property type="protein sequence ID" value="GGS47885.1"/>
    <property type="molecule type" value="Genomic_DNA"/>
</dbReference>
<reference evidence="3" key="1">
    <citation type="journal article" date="2019" name="Int. J. Syst. Evol. Microbiol.">
        <title>The Global Catalogue of Microorganisms (GCM) 10K type strain sequencing project: providing services to taxonomists for standard genome sequencing and annotation.</title>
        <authorList>
            <consortium name="The Broad Institute Genomics Platform"/>
            <consortium name="The Broad Institute Genome Sequencing Center for Infectious Disease"/>
            <person name="Wu L."/>
            <person name="Ma J."/>
        </authorList>
    </citation>
    <scope>NUCLEOTIDE SEQUENCE [LARGE SCALE GENOMIC DNA]</scope>
    <source>
        <strain evidence="3">JCM 4350</strain>
    </source>
</reference>
<feature type="domain" description="PRC-barrel" evidence="1">
    <location>
        <begin position="23"/>
        <end position="95"/>
    </location>
</feature>
<gene>
    <name evidence="2" type="ORF">GCM10010253_22720</name>
</gene>
<name>A0ABQ2T0U6_STRBA</name>
<dbReference type="InterPro" id="IPR027275">
    <property type="entry name" value="PRC-brl_dom"/>
</dbReference>
<proteinExistence type="predicted"/>
<dbReference type="Gene3D" id="2.30.30.240">
    <property type="entry name" value="PRC-barrel domain"/>
    <property type="match status" value="1"/>
</dbReference>
<dbReference type="PANTHER" id="PTHR36505:SF1">
    <property type="entry name" value="BLR1072 PROTEIN"/>
    <property type="match status" value="1"/>
</dbReference>
<keyword evidence="3" id="KW-1185">Reference proteome</keyword>
<dbReference type="PANTHER" id="PTHR36505">
    <property type="entry name" value="BLR1072 PROTEIN"/>
    <property type="match status" value="1"/>
</dbReference>
<dbReference type="SUPFAM" id="SSF50346">
    <property type="entry name" value="PRC-barrel domain"/>
    <property type="match status" value="1"/>
</dbReference>
<organism evidence="2 3">
    <name type="scientific">Streptomyces badius</name>
    <dbReference type="NCBI Taxonomy" id="1941"/>
    <lineage>
        <taxon>Bacteria</taxon>
        <taxon>Bacillati</taxon>
        <taxon>Actinomycetota</taxon>
        <taxon>Actinomycetes</taxon>
        <taxon>Kitasatosporales</taxon>
        <taxon>Streptomycetaceae</taxon>
        <taxon>Streptomyces</taxon>
    </lineage>
</organism>
<dbReference type="InterPro" id="IPR011033">
    <property type="entry name" value="PRC_barrel-like_sf"/>
</dbReference>
<accession>A0ABQ2T0U6</accession>
<evidence type="ECO:0000313" key="3">
    <source>
        <dbReference type="Proteomes" id="UP000659767"/>
    </source>
</evidence>
<sequence>MGTGPTPVLTKLSDSPQVIASPAEDILGRKVTDRSGAEIGKVGDLVIDENEKRVRFLILEHGGFLGIGEKETYIPVDAVSEVTEDRVHIDRTGDDVAQAPGYDPELLDQNEYYGSLYSHYGYTPFWGAGYVYPRVYP</sequence>
<dbReference type="RefSeq" id="WP_069741421.1">
    <property type="nucleotide sequence ID" value="NZ_BMSZ01000005.1"/>
</dbReference>
<evidence type="ECO:0000313" key="2">
    <source>
        <dbReference type="EMBL" id="GGS47885.1"/>
    </source>
</evidence>
<protein>
    <recommendedName>
        <fullName evidence="1">PRC-barrel domain-containing protein</fullName>
    </recommendedName>
</protein>
<dbReference type="Pfam" id="PF05239">
    <property type="entry name" value="PRC"/>
    <property type="match status" value="1"/>
</dbReference>
<dbReference type="Proteomes" id="UP000659767">
    <property type="component" value="Unassembled WGS sequence"/>
</dbReference>